<accession>A0AA40VN13</accession>
<proteinExistence type="predicted"/>
<comment type="caution">
    <text evidence="3">The sequence shown here is derived from an EMBL/GenBank/DDBJ whole genome shotgun (WGS) entry which is preliminary data.</text>
</comment>
<dbReference type="Proteomes" id="UP000549113">
    <property type="component" value="Unassembled WGS sequence"/>
</dbReference>
<reference evidence="3 4" key="1">
    <citation type="submission" date="2020-08" db="EMBL/GenBank/DDBJ databases">
        <title>Sequencing the genomes of 1000 actinobacteria strains.</title>
        <authorList>
            <person name="Klenk H.-P."/>
        </authorList>
    </citation>
    <scope>NUCLEOTIDE SEQUENCE [LARGE SCALE GENOMIC DNA]</scope>
    <source>
        <strain evidence="3 4">DSM 19600</strain>
    </source>
</reference>
<keyword evidence="2" id="KW-0812">Transmembrane</keyword>
<gene>
    <name evidence="3" type="ORF">BKA10_001687</name>
</gene>
<evidence type="ECO:0000256" key="1">
    <source>
        <dbReference type="SAM" id="MobiDB-lite"/>
    </source>
</evidence>
<dbReference type="RefSeq" id="WP_183499500.1">
    <property type="nucleotide sequence ID" value="NZ_BAABCO010000001.1"/>
</dbReference>
<feature type="transmembrane region" description="Helical" evidence="2">
    <location>
        <begin position="397"/>
        <end position="422"/>
    </location>
</feature>
<keyword evidence="4" id="KW-1185">Reference proteome</keyword>
<keyword evidence="2" id="KW-0472">Membrane</keyword>
<name>A0AA40VN13_9MICO</name>
<evidence type="ECO:0000256" key="2">
    <source>
        <dbReference type="SAM" id="Phobius"/>
    </source>
</evidence>
<dbReference type="EMBL" id="JACIFH010000001">
    <property type="protein sequence ID" value="MBB4139893.1"/>
    <property type="molecule type" value="Genomic_DNA"/>
</dbReference>
<protein>
    <submittedName>
        <fullName evidence="3">Uncharacterized protein</fullName>
    </submittedName>
</protein>
<dbReference type="AlphaFoldDB" id="A0AA40VN13"/>
<feature type="compositionally biased region" description="Acidic residues" evidence="1">
    <location>
        <begin position="110"/>
        <end position="129"/>
    </location>
</feature>
<sequence length="431" mass="45189">MTATPVIDYVPGEVRPSAAHDCSPEKVAALLRARNLLASVGRDALDSLGAAAGLTIEQLPVQLCLAVTGDQRVLVSTADGPAPGPALADVVVELARATGCEADIAGEYASGDDDAGDEAAPDDTLGDDDSEAGLHWVDVTDDQTLTDVVICRAGTDALPLLARDVSSPLRAARVGEYLIVQFTAENSDQHEHGWMAGEGPVIALSGFGGDRYVSVLVGRGVLPGQATLARTATLTPVFAPGEVASATVPILEMLGDPHRQPDSQLSALRAEAPFAHVDAQAVSGALQSDDDAQWFARVLTAIGLPDDVAALAADVAEGGALPDAIEVEPLGLWAAIRDSLRRFDQDALDQTRRRGPLRRLHALSIRKPLAVLATVIPELAVGIPVLAWVWSSAPRPWWVIAAGVVAVLLIVDAVADLVLMTVRLRRRRARN</sequence>
<feature type="region of interest" description="Disordered" evidence="1">
    <location>
        <begin position="106"/>
        <end position="129"/>
    </location>
</feature>
<evidence type="ECO:0000313" key="3">
    <source>
        <dbReference type="EMBL" id="MBB4139893.1"/>
    </source>
</evidence>
<organism evidence="3 4">
    <name type="scientific">Microbacterium invictum</name>
    <dbReference type="NCBI Taxonomy" id="515415"/>
    <lineage>
        <taxon>Bacteria</taxon>
        <taxon>Bacillati</taxon>
        <taxon>Actinomycetota</taxon>
        <taxon>Actinomycetes</taxon>
        <taxon>Micrococcales</taxon>
        <taxon>Microbacteriaceae</taxon>
        <taxon>Microbacterium</taxon>
    </lineage>
</organism>
<feature type="transmembrane region" description="Helical" evidence="2">
    <location>
        <begin position="369"/>
        <end position="391"/>
    </location>
</feature>
<evidence type="ECO:0000313" key="4">
    <source>
        <dbReference type="Proteomes" id="UP000549113"/>
    </source>
</evidence>
<keyword evidence="2" id="KW-1133">Transmembrane helix</keyword>